<gene>
    <name evidence="2" type="ORF">AFUS01_LOCUS39651</name>
</gene>
<keyword evidence="3" id="KW-1185">Reference proteome</keyword>
<feature type="compositionally biased region" description="Low complexity" evidence="1">
    <location>
        <begin position="59"/>
        <end position="70"/>
    </location>
</feature>
<comment type="caution">
    <text evidence="2">The sequence shown here is derived from an EMBL/GenBank/DDBJ whole genome shotgun (WGS) entry which is preliminary data.</text>
</comment>
<feature type="region of interest" description="Disordered" evidence="1">
    <location>
        <begin position="1"/>
        <end position="20"/>
    </location>
</feature>
<feature type="region of interest" description="Disordered" evidence="1">
    <location>
        <begin position="59"/>
        <end position="84"/>
    </location>
</feature>
<proteinExistence type="predicted"/>
<reference evidence="2" key="1">
    <citation type="submission" date="2021-06" db="EMBL/GenBank/DDBJ databases">
        <authorList>
            <person name="Hodson N. C."/>
            <person name="Mongue J. A."/>
            <person name="Jaron S. K."/>
        </authorList>
    </citation>
    <scope>NUCLEOTIDE SEQUENCE</scope>
</reference>
<sequence length="199" mass="21449">MSLRFDRKGSIRRSAKRDRSLEAGVEVDKQYFMSWSYRQCQFACDYLNLMDGANKEPSSGLVVGSTTTTSITRAPDPSGYHNGRNKSSVVVMEENTTSSLPGISRARFGSFRGSSSTSSATTTITDSSAPSSLFTTPRMRSSIAACSRSSYMSSCSNRSSRTSSGYADSLVSSCSSRSSGYGFDFETGLEGIRESFGIS</sequence>
<organism evidence="2 3">
    <name type="scientific">Allacma fusca</name>
    <dbReference type="NCBI Taxonomy" id="39272"/>
    <lineage>
        <taxon>Eukaryota</taxon>
        <taxon>Metazoa</taxon>
        <taxon>Ecdysozoa</taxon>
        <taxon>Arthropoda</taxon>
        <taxon>Hexapoda</taxon>
        <taxon>Collembola</taxon>
        <taxon>Symphypleona</taxon>
        <taxon>Sminthuridae</taxon>
        <taxon>Allacma</taxon>
    </lineage>
</organism>
<evidence type="ECO:0000313" key="3">
    <source>
        <dbReference type="Proteomes" id="UP000708208"/>
    </source>
</evidence>
<dbReference type="AlphaFoldDB" id="A0A8J2LCW2"/>
<dbReference type="EMBL" id="CAJVCH010553045">
    <property type="protein sequence ID" value="CAG7829807.1"/>
    <property type="molecule type" value="Genomic_DNA"/>
</dbReference>
<accession>A0A8J2LCW2</accession>
<protein>
    <submittedName>
        <fullName evidence="2">Uncharacterized protein</fullName>
    </submittedName>
</protein>
<evidence type="ECO:0000313" key="2">
    <source>
        <dbReference type="EMBL" id="CAG7829807.1"/>
    </source>
</evidence>
<name>A0A8J2LCW2_9HEXA</name>
<evidence type="ECO:0000256" key="1">
    <source>
        <dbReference type="SAM" id="MobiDB-lite"/>
    </source>
</evidence>
<dbReference type="Proteomes" id="UP000708208">
    <property type="component" value="Unassembled WGS sequence"/>
</dbReference>